<keyword evidence="4" id="KW-0540">Nuclease</keyword>
<name>A0A8H5C239_9AGAR</name>
<reference evidence="9 10" key="1">
    <citation type="journal article" date="2020" name="ISME J.">
        <title>Uncovering the hidden diversity of litter-decomposition mechanisms in mushroom-forming fungi.</title>
        <authorList>
            <person name="Floudas D."/>
            <person name="Bentzer J."/>
            <person name="Ahren D."/>
            <person name="Johansson T."/>
            <person name="Persson P."/>
            <person name="Tunlid A."/>
        </authorList>
    </citation>
    <scope>NUCLEOTIDE SEQUENCE [LARGE SCALE GENOMIC DNA]</scope>
    <source>
        <strain evidence="9 10">CBS 175.51</strain>
    </source>
</reference>
<dbReference type="PANTHER" id="PTHR46018:SF2">
    <property type="entry name" value="ZINC PHOSPHODIESTERASE ELAC PROTEIN 1"/>
    <property type="match status" value="1"/>
</dbReference>
<dbReference type="HAMAP" id="MF_01818">
    <property type="entry name" value="RNase_Z_BN"/>
    <property type="match status" value="1"/>
</dbReference>
<dbReference type="CDD" id="cd07717">
    <property type="entry name" value="RNaseZ_ZiPD-like_MBL-fold"/>
    <property type="match status" value="1"/>
</dbReference>
<dbReference type="SUPFAM" id="SSF56281">
    <property type="entry name" value="Metallo-hydrolase/oxidoreductase"/>
    <property type="match status" value="1"/>
</dbReference>
<evidence type="ECO:0000256" key="1">
    <source>
        <dbReference type="ARBA" id="ARBA00001947"/>
    </source>
</evidence>
<dbReference type="EMBL" id="JAACJK010000109">
    <property type="protein sequence ID" value="KAF5333561.1"/>
    <property type="molecule type" value="Genomic_DNA"/>
</dbReference>
<evidence type="ECO:0000256" key="2">
    <source>
        <dbReference type="ARBA" id="ARBA00011738"/>
    </source>
</evidence>
<keyword evidence="10" id="KW-1185">Reference proteome</keyword>
<dbReference type="InterPro" id="IPR013471">
    <property type="entry name" value="RNase_Z/BN"/>
</dbReference>
<comment type="subunit">
    <text evidence="2">Homodimer.</text>
</comment>
<evidence type="ECO:0000313" key="9">
    <source>
        <dbReference type="EMBL" id="KAF5333561.1"/>
    </source>
</evidence>
<keyword evidence="3" id="KW-0819">tRNA processing</keyword>
<dbReference type="Proteomes" id="UP000541558">
    <property type="component" value="Unassembled WGS sequence"/>
</dbReference>
<organism evidence="9 10">
    <name type="scientific">Ephemerocybe angulata</name>
    <dbReference type="NCBI Taxonomy" id="980116"/>
    <lineage>
        <taxon>Eukaryota</taxon>
        <taxon>Fungi</taxon>
        <taxon>Dikarya</taxon>
        <taxon>Basidiomycota</taxon>
        <taxon>Agaricomycotina</taxon>
        <taxon>Agaricomycetes</taxon>
        <taxon>Agaricomycetidae</taxon>
        <taxon>Agaricales</taxon>
        <taxon>Agaricineae</taxon>
        <taxon>Psathyrellaceae</taxon>
        <taxon>Ephemerocybe</taxon>
    </lineage>
</organism>
<dbReference type="GO" id="GO:0005634">
    <property type="term" value="C:nucleus"/>
    <property type="evidence" value="ECO:0007669"/>
    <property type="project" value="TreeGrafter"/>
</dbReference>
<keyword evidence="8" id="KW-0862">Zinc</keyword>
<comment type="cofactor">
    <cofactor evidence="1">
        <name>Zn(2+)</name>
        <dbReference type="ChEBI" id="CHEBI:29105"/>
    </cofactor>
</comment>
<evidence type="ECO:0000256" key="8">
    <source>
        <dbReference type="ARBA" id="ARBA00022833"/>
    </source>
</evidence>
<keyword evidence="7" id="KW-0378">Hydrolase</keyword>
<gene>
    <name evidence="9" type="ORF">D9611_002582</name>
</gene>
<evidence type="ECO:0000256" key="7">
    <source>
        <dbReference type="ARBA" id="ARBA00022801"/>
    </source>
</evidence>
<evidence type="ECO:0000256" key="5">
    <source>
        <dbReference type="ARBA" id="ARBA00022723"/>
    </source>
</evidence>
<keyword evidence="6" id="KW-0255">Endonuclease</keyword>
<dbReference type="Gene3D" id="3.60.15.10">
    <property type="entry name" value="Ribonuclease Z/Hydroxyacylglutathione hydrolase-like"/>
    <property type="match status" value="1"/>
</dbReference>
<dbReference type="GO" id="GO:0046872">
    <property type="term" value="F:metal ion binding"/>
    <property type="evidence" value="ECO:0007669"/>
    <property type="project" value="UniProtKB-KW"/>
</dbReference>
<dbReference type="OrthoDB" id="527344at2759"/>
<evidence type="ECO:0000256" key="3">
    <source>
        <dbReference type="ARBA" id="ARBA00022694"/>
    </source>
</evidence>
<dbReference type="InterPro" id="IPR036866">
    <property type="entry name" value="RibonucZ/Hydroxyglut_hydro"/>
</dbReference>
<evidence type="ECO:0000313" key="10">
    <source>
        <dbReference type="Proteomes" id="UP000541558"/>
    </source>
</evidence>
<dbReference type="PANTHER" id="PTHR46018">
    <property type="entry name" value="ZINC PHOSPHODIESTERASE ELAC PROTEIN 1"/>
    <property type="match status" value="1"/>
</dbReference>
<proteinExistence type="inferred from homology"/>
<dbReference type="AlphaFoldDB" id="A0A8H5C239"/>
<keyword evidence="5" id="KW-0479">Metal-binding</keyword>
<sequence length="421" mass="46043">MFSFLRKPSHQFFLAVCPTRCSRFASSSGPVMAGPSEQQRQGLTSLNVTFLGTASAQPSSTRNHSALAVRLNSDIWLFDCGEATQHQLQKSTLKMGKIEKIFITHTHGDHIFGLIPLLASCMNGAGGIAGENCDDPRKRVDLNIPPLEIYGPLGTRAYVRSGLQYTHTLLGRPYVVHELRFPSDPEDQDFTTLSPSLAELPTGKNIAMEDGVWPEIYKDNVVSVSAAPILHSVPCVGFVVQEAPVAGKINSKDYIPQLKRTNTPMSVMRQLQQGESVTLNDGTVLHGPPRRPGRKLCILGDTYDPSAIIPLAKDANLLIHEATNAHLPGVDLTTKETDTYETVEERAKSRGHSTPQMAGSFAKTIQAKSLVLNHFSARYPGDDSELSLKIMAAIGKLAEQEFGKEVLCARDFTSFDITFKE</sequence>
<dbReference type="Pfam" id="PF23023">
    <property type="entry name" value="Anti-Pycsar_Apyc1"/>
    <property type="match status" value="1"/>
</dbReference>
<protein>
    <submittedName>
        <fullName evidence="9">Uncharacterized protein</fullName>
    </submittedName>
</protein>
<dbReference type="GO" id="GO:0042781">
    <property type="term" value="F:3'-tRNA processing endoribonuclease activity"/>
    <property type="evidence" value="ECO:0007669"/>
    <property type="project" value="TreeGrafter"/>
</dbReference>
<evidence type="ECO:0000256" key="4">
    <source>
        <dbReference type="ARBA" id="ARBA00022722"/>
    </source>
</evidence>
<accession>A0A8H5C239</accession>
<evidence type="ECO:0000256" key="6">
    <source>
        <dbReference type="ARBA" id="ARBA00022759"/>
    </source>
</evidence>
<comment type="caution">
    <text evidence="9">The sequence shown here is derived from an EMBL/GenBank/DDBJ whole genome shotgun (WGS) entry which is preliminary data.</text>
</comment>